<gene>
    <name evidence="8" type="ORF">EA797_04185</name>
</gene>
<dbReference type="AlphaFoldDB" id="A0A3M2HWZ4"/>
<evidence type="ECO:0000256" key="3">
    <source>
        <dbReference type="ARBA" id="ARBA00022553"/>
    </source>
</evidence>
<reference evidence="8 9" key="1">
    <citation type="submission" date="2018-10" db="EMBL/GenBank/DDBJ databases">
        <title>Pseudomonas zhaodongensis NEAU-ST5-21(T) genome.</title>
        <authorList>
            <person name="Peng J."/>
            <person name="Liu Z.-P."/>
        </authorList>
    </citation>
    <scope>NUCLEOTIDE SEQUENCE [LARGE SCALE GENOMIC DNA]</scope>
    <source>
        <strain evidence="8 9">NEAU-ST5-21</strain>
    </source>
</reference>
<dbReference type="SUPFAM" id="SSF52172">
    <property type="entry name" value="CheY-like"/>
    <property type="match status" value="2"/>
</dbReference>
<dbReference type="Proteomes" id="UP000269774">
    <property type="component" value="Unassembled WGS sequence"/>
</dbReference>
<keyword evidence="3 4" id="KW-0597">Phosphoprotein</keyword>
<dbReference type="InterPro" id="IPR035965">
    <property type="entry name" value="PAS-like_dom_sf"/>
</dbReference>
<protein>
    <recommendedName>
        <fullName evidence="2">histidine kinase</fullName>
        <ecNumber evidence="2">2.7.13.3</ecNumber>
    </recommendedName>
</protein>
<dbReference type="InterPro" id="IPR004358">
    <property type="entry name" value="Sig_transdc_His_kin-like_C"/>
</dbReference>
<feature type="modified residue" description="4-aspartylphosphate" evidence="4">
    <location>
        <position position="578"/>
    </location>
</feature>
<feature type="modified residue" description="4-aspartylphosphate" evidence="4">
    <location>
        <position position="55"/>
    </location>
</feature>
<dbReference type="InterPro" id="IPR011006">
    <property type="entry name" value="CheY-like_superfamily"/>
</dbReference>
<evidence type="ECO:0000256" key="5">
    <source>
        <dbReference type="SAM" id="Coils"/>
    </source>
</evidence>
<dbReference type="Gene3D" id="3.30.450.20">
    <property type="entry name" value="PAS domain"/>
    <property type="match status" value="1"/>
</dbReference>
<feature type="coiled-coil region" evidence="5">
    <location>
        <begin position="236"/>
        <end position="280"/>
    </location>
</feature>
<dbReference type="CDD" id="cd00082">
    <property type="entry name" value="HisKA"/>
    <property type="match status" value="1"/>
</dbReference>
<dbReference type="SUPFAM" id="SSF55785">
    <property type="entry name" value="PYP-like sensor domain (PAS domain)"/>
    <property type="match status" value="1"/>
</dbReference>
<dbReference type="PROSITE" id="PS50110">
    <property type="entry name" value="RESPONSE_REGULATORY"/>
    <property type="match status" value="2"/>
</dbReference>
<feature type="domain" description="Histidine kinase" evidence="6">
    <location>
        <begin position="289"/>
        <end position="509"/>
    </location>
</feature>
<dbReference type="EMBL" id="RFFM01000001">
    <property type="protein sequence ID" value="RMH91939.1"/>
    <property type="molecule type" value="Genomic_DNA"/>
</dbReference>
<comment type="catalytic activity">
    <reaction evidence="1">
        <text>ATP + protein L-histidine = ADP + protein N-phospho-L-histidine.</text>
        <dbReference type="EC" id="2.7.13.3"/>
    </reaction>
</comment>
<dbReference type="PRINTS" id="PR00344">
    <property type="entry name" value="BCTRLSENSOR"/>
</dbReference>
<dbReference type="PROSITE" id="PS50109">
    <property type="entry name" value="HIS_KIN"/>
    <property type="match status" value="1"/>
</dbReference>
<dbReference type="Pfam" id="PF00512">
    <property type="entry name" value="HisKA"/>
    <property type="match status" value="1"/>
</dbReference>
<sequence>METNNRLLIVDDNAATRYAIRRVLERHGYNVLEAGTGTEGLGLIANEDIDALILDVNLPDMSGFDIVRQLRKDDSTRLLPVIHVSAASIQTGDIITGLDAGADAYLIHPVDPDVLLATLRTLLRVRDTEHALRESEARFRDIFSQVAAPIAVIDPQLGIHERNPALSLLLGDQPDSSALTASLAEGQDAKLLALRESLASGIRWQGTLIMEVAGQRRETKWQVSPYRAAELGLVVIEDITEQRQRERSQRQQLDNANSELAREVAERVRTEEQLMQAQKMDALGKLTGGIAHDFNNLLTGIITGIELLKRRVHEGRTDAVLRFADTALNSARSAASMTNRLLAFARQQPLDARPADLNDQIRSLEELLQRTIGEQISLNLQLSEKGAIAQVDANQLESAILNLVINARDALPRGGNITISTSALHSRGDVDLADGSYVVLTVKDDGTGIAPEMLSKVFDPFFTTKPLGQGTGLGLSSIYGFARQSGGEARLSSVLGQGTEVSLVLPAAVAISTASTAVSDMPLGNGEHVLIVEDMPAVRMLVAEMLGEAGYRCSEAGDVATALTVLQNDPSVDLLLTDVGLPQLSGRELADMARVHRPALPVLFMTGYAENAVRRDRFLAEGMDMVVKPFQISDLLEKVRGMLDQSSNEPARKR</sequence>
<dbReference type="Pfam" id="PF02518">
    <property type="entry name" value="HATPase_c"/>
    <property type="match status" value="1"/>
</dbReference>
<organism evidence="8 9">
    <name type="scientific">Stutzerimonas zhaodongensis</name>
    <dbReference type="NCBI Taxonomy" id="1176257"/>
    <lineage>
        <taxon>Bacteria</taxon>
        <taxon>Pseudomonadati</taxon>
        <taxon>Pseudomonadota</taxon>
        <taxon>Gammaproteobacteria</taxon>
        <taxon>Pseudomonadales</taxon>
        <taxon>Pseudomonadaceae</taxon>
        <taxon>Stutzerimonas</taxon>
    </lineage>
</organism>
<dbReference type="OrthoDB" id="6973808at2"/>
<evidence type="ECO:0000313" key="9">
    <source>
        <dbReference type="Proteomes" id="UP000269774"/>
    </source>
</evidence>
<dbReference type="Gene3D" id="1.10.287.130">
    <property type="match status" value="1"/>
</dbReference>
<dbReference type="Pfam" id="PF00072">
    <property type="entry name" value="Response_reg"/>
    <property type="match status" value="2"/>
</dbReference>
<accession>A0A3M2HWZ4</accession>
<keyword evidence="9" id="KW-1185">Reference proteome</keyword>
<dbReference type="SUPFAM" id="SSF47384">
    <property type="entry name" value="Homodimeric domain of signal transducing histidine kinase"/>
    <property type="match status" value="1"/>
</dbReference>
<dbReference type="InterPro" id="IPR003661">
    <property type="entry name" value="HisK_dim/P_dom"/>
</dbReference>
<dbReference type="InterPro" id="IPR003594">
    <property type="entry name" value="HATPase_dom"/>
</dbReference>
<keyword evidence="8" id="KW-0418">Kinase</keyword>
<evidence type="ECO:0000256" key="2">
    <source>
        <dbReference type="ARBA" id="ARBA00012438"/>
    </source>
</evidence>
<feature type="domain" description="Response regulatory" evidence="7">
    <location>
        <begin position="528"/>
        <end position="643"/>
    </location>
</feature>
<dbReference type="GO" id="GO:0000155">
    <property type="term" value="F:phosphorelay sensor kinase activity"/>
    <property type="evidence" value="ECO:0007669"/>
    <property type="project" value="InterPro"/>
</dbReference>
<dbReference type="PANTHER" id="PTHR43065">
    <property type="entry name" value="SENSOR HISTIDINE KINASE"/>
    <property type="match status" value="1"/>
</dbReference>
<evidence type="ECO:0000313" key="8">
    <source>
        <dbReference type="EMBL" id="RMH91939.1"/>
    </source>
</evidence>
<dbReference type="EC" id="2.7.13.3" evidence="2"/>
<name>A0A3M2HWZ4_9GAMM</name>
<evidence type="ECO:0000256" key="1">
    <source>
        <dbReference type="ARBA" id="ARBA00000085"/>
    </source>
</evidence>
<comment type="caution">
    <text evidence="8">The sequence shown here is derived from an EMBL/GenBank/DDBJ whole genome shotgun (WGS) entry which is preliminary data.</text>
</comment>
<evidence type="ECO:0000259" key="6">
    <source>
        <dbReference type="PROSITE" id="PS50109"/>
    </source>
</evidence>
<dbReference type="Gene3D" id="3.30.565.10">
    <property type="entry name" value="Histidine kinase-like ATPase, C-terminal domain"/>
    <property type="match status" value="1"/>
</dbReference>
<evidence type="ECO:0000256" key="4">
    <source>
        <dbReference type="PROSITE-ProRule" id="PRU00169"/>
    </source>
</evidence>
<proteinExistence type="predicted"/>
<dbReference type="SMART" id="SM00448">
    <property type="entry name" value="REC"/>
    <property type="match status" value="2"/>
</dbReference>
<dbReference type="InterPro" id="IPR036097">
    <property type="entry name" value="HisK_dim/P_sf"/>
</dbReference>
<dbReference type="SUPFAM" id="SSF55874">
    <property type="entry name" value="ATPase domain of HSP90 chaperone/DNA topoisomerase II/histidine kinase"/>
    <property type="match status" value="1"/>
</dbReference>
<dbReference type="PANTHER" id="PTHR43065:SF42">
    <property type="entry name" value="TWO-COMPONENT SENSOR PPRA"/>
    <property type="match status" value="1"/>
</dbReference>
<dbReference type="SMART" id="SM00387">
    <property type="entry name" value="HATPase_c"/>
    <property type="match status" value="1"/>
</dbReference>
<dbReference type="CDD" id="cd17574">
    <property type="entry name" value="REC_OmpR"/>
    <property type="match status" value="1"/>
</dbReference>
<feature type="domain" description="Response regulatory" evidence="7">
    <location>
        <begin position="6"/>
        <end position="123"/>
    </location>
</feature>
<dbReference type="InterPro" id="IPR036890">
    <property type="entry name" value="HATPase_C_sf"/>
</dbReference>
<keyword evidence="8" id="KW-0808">Transferase</keyword>
<dbReference type="Gene3D" id="3.40.50.2300">
    <property type="match status" value="2"/>
</dbReference>
<dbReference type="InterPro" id="IPR005467">
    <property type="entry name" value="His_kinase_dom"/>
</dbReference>
<dbReference type="InterPro" id="IPR001789">
    <property type="entry name" value="Sig_transdc_resp-reg_receiver"/>
</dbReference>
<dbReference type="SMART" id="SM00388">
    <property type="entry name" value="HisKA"/>
    <property type="match status" value="1"/>
</dbReference>
<keyword evidence="5" id="KW-0175">Coiled coil</keyword>
<dbReference type="RefSeq" id="WP_122163896.1">
    <property type="nucleotide sequence ID" value="NZ_JAMOIB010000020.1"/>
</dbReference>
<evidence type="ECO:0000259" key="7">
    <source>
        <dbReference type="PROSITE" id="PS50110"/>
    </source>
</evidence>